<evidence type="ECO:0000313" key="2">
    <source>
        <dbReference type="EMBL" id="CAG8635950.1"/>
    </source>
</evidence>
<comment type="caution">
    <text evidence="2">The sequence shown here is derived from an EMBL/GenBank/DDBJ whole genome shotgun (WGS) entry which is preliminary data.</text>
</comment>
<organism evidence="2 3">
    <name type="scientific">Gigaspora margarita</name>
    <dbReference type="NCBI Taxonomy" id="4874"/>
    <lineage>
        <taxon>Eukaryota</taxon>
        <taxon>Fungi</taxon>
        <taxon>Fungi incertae sedis</taxon>
        <taxon>Mucoromycota</taxon>
        <taxon>Glomeromycotina</taxon>
        <taxon>Glomeromycetes</taxon>
        <taxon>Diversisporales</taxon>
        <taxon>Gigasporaceae</taxon>
        <taxon>Gigaspora</taxon>
    </lineage>
</organism>
<dbReference type="SUPFAM" id="SSF56112">
    <property type="entry name" value="Protein kinase-like (PK-like)"/>
    <property type="match status" value="1"/>
</dbReference>
<dbReference type="EMBL" id="CAJVQB010004443">
    <property type="protein sequence ID" value="CAG8635950.1"/>
    <property type="molecule type" value="Genomic_DNA"/>
</dbReference>
<accession>A0ABN7UP16</accession>
<keyword evidence="1" id="KW-0067">ATP-binding</keyword>
<gene>
    <name evidence="2" type="ORF">GMARGA_LOCUS8583</name>
</gene>
<dbReference type="InterPro" id="IPR011009">
    <property type="entry name" value="Kinase-like_dom_sf"/>
</dbReference>
<sequence>MVDSQQNSQQQLDSQQHELQIIDAQQQEGAAQKISVEQQEGVQKDNMISAAEAFQKLKDSDVKRYNYSSFKDNKFLGEGAFADVFSATFENKQYALKHIKNKDLDDEMFKTVTQTDVEFITNIVPENKRTQTFSSLFSDTKLIHELWQIFLKSTNRGNEFRQISKMIKDSKTWYQKASDNGHKDAEKQLAQLSSKTKGIGLTSFFKAKENNIQSDGNNH</sequence>
<dbReference type="Proteomes" id="UP000789901">
    <property type="component" value="Unassembled WGS sequence"/>
</dbReference>
<keyword evidence="3" id="KW-1185">Reference proteome</keyword>
<proteinExistence type="predicted"/>
<protein>
    <submittedName>
        <fullName evidence="2">26163_t:CDS:1</fullName>
    </submittedName>
</protein>
<keyword evidence="1" id="KW-0547">Nucleotide-binding</keyword>
<evidence type="ECO:0000313" key="3">
    <source>
        <dbReference type="Proteomes" id="UP000789901"/>
    </source>
</evidence>
<name>A0ABN7UP16_GIGMA</name>
<dbReference type="PROSITE" id="PS00107">
    <property type="entry name" value="PROTEIN_KINASE_ATP"/>
    <property type="match status" value="1"/>
</dbReference>
<feature type="binding site" evidence="1">
    <location>
        <position position="97"/>
    </location>
    <ligand>
        <name>ATP</name>
        <dbReference type="ChEBI" id="CHEBI:30616"/>
    </ligand>
</feature>
<reference evidence="2 3" key="1">
    <citation type="submission" date="2021-06" db="EMBL/GenBank/DDBJ databases">
        <authorList>
            <person name="Kallberg Y."/>
            <person name="Tangrot J."/>
            <person name="Rosling A."/>
        </authorList>
    </citation>
    <scope>NUCLEOTIDE SEQUENCE [LARGE SCALE GENOMIC DNA]</scope>
    <source>
        <strain evidence="2 3">120-4 pot B 10/14</strain>
    </source>
</reference>
<dbReference type="Gene3D" id="3.30.200.20">
    <property type="entry name" value="Phosphorylase Kinase, domain 1"/>
    <property type="match status" value="1"/>
</dbReference>
<evidence type="ECO:0000256" key="1">
    <source>
        <dbReference type="PROSITE-ProRule" id="PRU10141"/>
    </source>
</evidence>
<dbReference type="InterPro" id="IPR017441">
    <property type="entry name" value="Protein_kinase_ATP_BS"/>
</dbReference>